<dbReference type="Gene3D" id="3.40.50.720">
    <property type="entry name" value="NAD(P)-binding Rossmann-like Domain"/>
    <property type="match status" value="1"/>
</dbReference>
<dbReference type="PRINTS" id="PR00081">
    <property type="entry name" value="GDHRDH"/>
</dbReference>
<dbReference type="Proteomes" id="UP000676310">
    <property type="component" value="Unassembled WGS sequence"/>
</dbReference>
<dbReference type="PANTHER" id="PTHR43976:SF16">
    <property type="entry name" value="SHORT-CHAIN DEHYDROGENASE_REDUCTASE FAMILY PROTEIN"/>
    <property type="match status" value="1"/>
</dbReference>
<reference evidence="4" key="1">
    <citation type="submission" date="2021-05" db="EMBL/GenBank/DDBJ databases">
        <authorList>
            <person name="Stam R."/>
        </authorList>
    </citation>
    <scope>NUCLEOTIDE SEQUENCE</scope>
    <source>
        <strain evidence="4">CS162</strain>
    </source>
</reference>
<dbReference type="AlphaFoldDB" id="A0A8J2I6B8"/>
<comment type="caution">
    <text evidence="4">The sequence shown here is derived from an EMBL/GenBank/DDBJ whole genome shotgun (WGS) entry which is preliminary data.</text>
</comment>
<protein>
    <recommendedName>
        <fullName evidence="6">NAD(P)-binding protein</fullName>
    </recommendedName>
</protein>
<gene>
    <name evidence="4" type="ORF">ALTATR162_LOCUS5170</name>
</gene>
<organism evidence="4 5">
    <name type="scientific">Alternaria atra</name>
    <dbReference type="NCBI Taxonomy" id="119953"/>
    <lineage>
        <taxon>Eukaryota</taxon>
        <taxon>Fungi</taxon>
        <taxon>Dikarya</taxon>
        <taxon>Ascomycota</taxon>
        <taxon>Pezizomycotina</taxon>
        <taxon>Dothideomycetes</taxon>
        <taxon>Pleosporomycetidae</taxon>
        <taxon>Pleosporales</taxon>
        <taxon>Pleosporineae</taxon>
        <taxon>Pleosporaceae</taxon>
        <taxon>Alternaria</taxon>
        <taxon>Alternaria sect. Ulocladioides</taxon>
    </lineage>
</organism>
<evidence type="ECO:0000313" key="5">
    <source>
        <dbReference type="Proteomes" id="UP000676310"/>
    </source>
</evidence>
<dbReference type="CDD" id="cd05374">
    <property type="entry name" value="17beta-HSD-like_SDR_c"/>
    <property type="match status" value="1"/>
</dbReference>
<name>A0A8J2I6B8_9PLEO</name>
<proteinExistence type="inferred from homology"/>
<dbReference type="InterPro" id="IPR051911">
    <property type="entry name" value="SDR_oxidoreductase"/>
</dbReference>
<evidence type="ECO:0000313" key="4">
    <source>
        <dbReference type="EMBL" id="CAG5158619.1"/>
    </source>
</evidence>
<evidence type="ECO:0000256" key="2">
    <source>
        <dbReference type="ARBA" id="ARBA00023002"/>
    </source>
</evidence>
<evidence type="ECO:0008006" key="6">
    <source>
        <dbReference type="Google" id="ProtNLM"/>
    </source>
</evidence>
<comment type="similarity">
    <text evidence="1 3">Belongs to the short-chain dehydrogenases/reductases (SDR) family.</text>
</comment>
<dbReference type="OrthoDB" id="1274115at2759"/>
<dbReference type="InterPro" id="IPR002347">
    <property type="entry name" value="SDR_fam"/>
</dbReference>
<dbReference type="Pfam" id="PF00106">
    <property type="entry name" value="adh_short"/>
    <property type="match status" value="1"/>
</dbReference>
<dbReference type="InterPro" id="IPR036291">
    <property type="entry name" value="NAD(P)-bd_dom_sf"/>
</dbReference>
<accession>A0A8J2I6B8</accession>
<dbReference type="PANTHER" id="PTHR43976">
    <property type="entry name" value="SHORT CHAIN DEHYDROGENASE"/>
    <property type="match status" value="1"/>
</dbReference>
<dbReference type="GO" id="GO:0016491">
    <property type="term" value="F:oxidoreductase activity"/>
    <property type="evidence" value="ECO:0007669"/>
    <property type="project" value="UniProtKB-KW"/>
</dbReference>
<dbReference type="GeneID" id="67016919"/>
<evidence type="ECO:0000256" key="1">
    <source>
        <dbReference type="ARBA" id="ARBA00006484"/>
    </source>
</evidence>
<sequence length="282" mass="30319">MPQLRWLVTGCSSGLGETFVRSILARGDKVVATARGDPERLSSLKEAGAETVSLDVTATPASIQATVADILESGPIDVLVNNAGYIEAGLAEEASYDSHVAQFETNFFGVLKVTQAVLPHFREKKSGTIVFVSSSGGIGGEPGAGPYCGSKFALEGWYDCLKQETAHLGIKNIIFELGFFRTNIMHPDNVKLRSNPIADYDDIRNGVAQFVQSMNGNQPGDPKKAVEIILDVVREEGVAEGKPLPERLPLGPDCLATMRKKAVGNLAICNEWEDVIRSTNID</sequence>
<dbReference type="EMBL" id="CAJRGZ010000019">
    <property type="protein sequence ID" value="CAG5158619.1"/>
    <property type="molecule type" value="Genomic_DNA"/>
</dbReference>
<dbReference type="RefSeq" id="XP_043168723.1">
    <property type="nucleotide sequence ID" value="XM_043312788.1"/>
</dbReference>
<keyword evidence="2" id="KW-0560">Oxidoreductase</keyword>
<dbReference type="SUPFAM" id="SSF51735">
    <property type="entry name" value="NAD(P)-binding Rossmann-fold domains"/>
    <property type="match status" value="1"/>
</dbReference>
<evidence type="ECO:0000256" key="3">
    <source>
        <dbReference type="RuleBase" id="RU000363"/>
    </source>
</evidence>
<keyword evidence="5" id="KW-1185">Reference proteome</keyword>
<dbReference type="PRINTS" id="PR00080">
    <property type="entry name" value="SDRFAMILY"/>
</dbReference>